<feature type="compositionally biased region" description="Low complexity" evidence="1">
    <location>
        <begin position="29"/>
        <end position="46"/>
    </location>
</feature>
<feature type="region of interest" description="Disordered" evidence="1">
    <location>
        <begin position="364"/>
        <end position="396"/>
    </location>
</feature>
<feature type="compositionally biased region" description="Basic residues" evidence="1">
    <location>
        <begin position="215"/>
        <end position="227"/>
    </location>
</feature>
<evidence type="ECO:0008006" key="4">
    <source>
        <dbReference type="Google" id="ProtNLM"/>
    </source>
</evidence>
<feature type="compositionally biased region" description="Basic and acidic residues" evidence="1">
    <location>
        <begin position="120"/>
        <end position="130"/>
    </location>
</feature>
<dbReference type="HOGENOM" id="CLU_005621_0_0_1"/>
<reference evidence="3" key="1">
    <citation type="journal article" date="2014" name="Proc. Natl. Acad. Sci. U.S.A.">
        <title>Extensive sampling of basidiomycete genomes demonstrates inadequacy of the white-rot/brown-rot paradigm for wood decay fungi.</title>
        <authorList>
            <person name="Riley R."/>
            <person name="Salamov A.A."/>
            <person name="Brown D.W."/>
            <person name="Nagy L.G."/>
            <person name="Floudas D."/>
            <person name="Held B.W."/>
            <person name="Levasseur A."/>
            <person name="Lombard V."/>
            <person name="Morin E."/>
            <person name="Otillar R."/>
            <person name="Lindquist E.A."/>
            <person name="Sun H."/>
            <person name="LaButti K.M."/>
            <person name="Schmutz J."/>
            <person name="Jabbour D."/>
            <person name="Luo H."/>
            <person name="Baker S.E."/>
            <person name="Pisabarro A.G."/>
            <person name="Walton J.D."/>
            <person name="Blanchette R.A."/>
            <person name="Henrissat B."/>
            <person name="Martin F."/>
            <person name="Cullen D."/>
            <person name="Hibbett D.S."/>
            <person name="Grigoriev I.V."/>
        </authorList>
    </citation>
    <scope>NUCLEOTIDE SEQUENCE [LARGE SCALE GENOMIC DNA]</scope>
    <source>
        <strain evidence="3">CBS 339.88</strain>
    </source>
</reference>
<evidence type="ECO:0000256" key="1">
    <source>
        <dbReference type="SAM" id="MobiDB-lite"/>
    </source>
</evidence>
<feature type="region of interest" description="Disordered" evidence="1">
    <location>
        <begin position="600"/>
        <end position="625"/>
    </location>
</feature>
<proteinExistence type="predicted"/>
<feature type="compositionally biased region" description="Gly residues" evidence="1">
    <location>
        <begin position="827"/>
        <end position="843"/>
    </location>
</feature>
<feature type="compositionally biased region" description="Polar residues" evidence="1">
    <location>
        <begin position="606"/>
        <end position="615"/>
    </location>
</feature>
<feature type="compositionally biased region" description="Polar residues" evidence="1">
    <location>
        <begin position="789"/>
        <end position="803"/>
    </location>
</feature>
<feature type="region of interest" description="Disordered" evidence="1">
    <location>
        <begin position="463"/>
        <end position="483"/>
    </location>
</feature>
<feature type="compositionally biased region" description="Basic and acidic residues" evidence="1">
    <location>
        <begin position="765"/>
        <end position="778"/>
    </location>
</feature>
<evidence type="ECO:0000313" key="3">
    <source>
        <dbReference type="Proteomes" id="UP000027222"/>
    </source>
</evidence>
<accession>A0A067SH10</accession>
<gene>
    <name evidence="2" type="ORF">GALMADRAFT_891390</name>
</gene>
<keyword evidence="3" id="KW-1185">Reference proteome</keyword>
<sequence length="970" mass="104690">MVPKMEGPADDSTGVQVTSSPKKKKRSKSASASTSSRSLLLDSPSKTKAKAKAHEKEFLVPPPSLSYSPSGGEKEKPPVTILRRPVNSQPIAQVMSEEDVDGGSDKDGGRTPTNSGEVASAKEPEVDLDRTPINLVGKKGKRVGRKEREREKLKIDKAKSTGQGEGEVDDHGAFDIEVEYDDDDDNVDDGVEPQEEDDDQEENDSLSNMSLLQPPRRKRDRSRRRKGKDTVHIHNLIGIGGIGSYKSTPPTPRKFKFDSGDAVDEAEEDVALEVKVEAENVADDVFLSKPDEAAVGEKKKRTRTKRKTLSHARSDPQLREAVLGDAAAVDEDSGDAAQVKPKKGKNKASPEYAIDILDMDRNQLQKHLSATSGSGSGLLSTLRPAETRAHPPPESKRGRLLALAKKLSQFFPEQREELGKVITRIERQGSGPTTRVTKALSIDISANYGIAKSSPIAIPGIKRRRSRKGGHIRTGSEGTGGEIFDFDDDPVDTEQASRGELVRFSGIDEEEEEIDPRGRPPKKSDVLIHVFIDHSNILIGLLSHLKRHPPQRTKLTATATRGRPLPTVLTKATTAAKVSDKSDPASAFAAVKSSSARPLPIPTAGETISASSSKRPQAVPVQKGRNYPIPLPSFATTSRSLPTGTVLGTYMSEKDGGWRRSPDETTNKHEKEANLDGHGSPAMDEEDNGTVGPGSLFVGSLKNNKEKKAPKHLWHAALTLILERGRPITRRVVVTSSPLYQPMESIERLGYELRVFIRVPDLGDGMDRERHRDKDRSGSGKSSGGGKSAQSSPVATTTLSGMTLSAKRDKSVGHARKISGNTSAESGSGGGAGSGNASGGGGSTHPYNGITNGSTPQTKVKYREQGVDELLQLKLHQALAATDDVPEGSTIVLATGDGNMGQFNEDGFLGPVRTALRRGWKVELYAWEDGLSRAWRREFGVGSEWGRKGMFQVIGMEQFASGLVEASDWL</sequence>
<feature type="region of interest" description="Disordered" evidence="1">
    <location>
        <begin position="650"/>
        <end position="698"/>
    </location>
</feature>
<dbReference type="STRING" id="685588.A0A067SH10"/>
<feature type="region of interest" description="Disordered" evidence="1">
    <location>
        <begin position="763"/>
        <end position="857"/>
    </location>
</feature>
<protein>
    <recommendedName>
        <fullName evidence="4">NYN domain-containing protein</fullName>
    </recommendedName>
</protein>
<dbReference type="CDD" id="cd18724">
    <property type="entry name" value="PIN_LabA-like"/>
    <property type="match status" value="1"/>
</dbReference>
<feature type="compositionally biased region" description="Polar residues" evidence="1">
    <location>
        <begin position="845"/>
        <end position="857"/>
    </location>
</feature>
<feature type="compositionally biased region" description="Basic residues" evidence="1">
    <location>
        <begin position="298"/>
        <end position="310"/>
    </location>
</feature>
<organism evidence="2 3">
    <name type="scientific">Galerina marginata (strain CBS 339.88)</name>
    <dbReference type="NCBI Taxonomy" id="685588"/>
    <lineage>
        <taxon>Eukaryota</taxon>
        <taxon>Fungi</taxon>
        <taxon>Dikarya</taxon>
        <taxon>Basidiomycota</taxon>
        <taxon>Agaricomycotina</taxon>
        <taxon>Agaricomycetes</taxon>
        <taxon>Agaricomycetidae</taxon>
        <taxon>Agaricales</taxon>
        <taxon>Agaricineae</taxon>
        <taxon>Strophariaceae</taxon>
        <taxon>Galerina</taxon>
    </lineage>
</organism>
<feature type="compositionally biased region" description="Basic and acidic residues" evidence="1">
    <location>
        <begin position="385"/>
        <end position="396"/>
    </location>
</feature>
<dbReference type="Proteomes" id="UP000027222">
    <property type="component" value="Unassembled WGS sequence"/>
</dbReference>
<feature type="region of interest" description="Disordered" evidence="1">
    <location>
        <begin position="294"/>
        <end position="348"/>
    </location>
</feature>
<feature type="compositionally biased region" description="Acidic residues" evidence="1">
    <location>
        <begin position="176"/>
        <end position="204"/>
    </location>
</feature>
<dbReference type="AlphaFoldDB" id="A0A067SH10"/>
<dbReference type="OrthoDB" id="5590473at2759"/>
<dbReference type="EMBL" id="KL142398">
    <property type="protein sequence ID" value="KDR70201.1"/>
    <property type="molecule type" value="Genomic_DNA"/>
</dbReference>
<feature type="compositionally biased region" description="Basic and acidic residues" evidence="1">
    <location>
        <begin position="146"/>
        <end position="159"/>
    </location>
</feature>
<feature type="compositionally biased region" description="Low complexity" evidence="1">
    <location>
        <begin position="368"/>
        <end position="382"/>
    </location>
</feature>
<evidence type="ECO:0000313" key="2">
    <source>
        <dbReference type="EMBL" id="KDR70201.1"/>
    </source>
</evidence>
<feature type="compositionally biased region" description="Basic and acidic residues" evidence="1">
    <location>
        <begin position="652"/>
        <end position="675"/>
    </location>
</feature>
<feature type="region of interest" description="Disordered" evidence="1">
    <location>
        <begin position="1"/>
        <end position="260"/>
    </location>
</feature>
<name>A0A067SH10_GALM3</name>